<dbReference type="Pfam" id="PF06674">
    <property type="entry name" value="DUF1176"/>
    <property type="match status" value="1"/>
</dbReference>
<name>A0A2P2E806_9PROT</name>
<proteinExistence type="predicted"/>
<reference evidence="1 2" key="1">
    <citation type="journal article" date="2018" name="Genome Announc.">
        <title>Draft Genome Sequence of "Candidatus Phycosocius bacilliformis," an Alphaproteobacterial Ectosymbiont of the Hydrocarbon-Producing Green Alga Botryococcus braunii.</title>
        <authorList>
            <person name="Tanabe Y."/>
            <person name="Yamaguchi H."/>
            <person name="Watanabe M.M."/>
        </authorList>
    </citation>
    <scope>NUCLEOTIDE SEQUENCE [LARGE SCALE GENOMIC DNA]</scope>
    <source>
        <strain evidence="1 2">BOTRYCO-2</strain>
    </source>
</reference>
<gene>
    <name evidence="1" type="ORF">PbB2_00853</name>
</gene>
<accession>A0A2P2E806</accession>
<dbReference type="AlphaFoldDB" id="A0A2P2E806"/>
<evidence type="ECO:0000313" key="2">
    <source>
        <dbReference type="Proteomes" id="UP000245086"/>
    </source>
</evidence>
<dbReference type="OrthoDB" id="330924at2"/>
<sequence length="402" mass="43041">MGLKHRTFYHSTVDAHGQHSSLSAMRLFSFFALGMALISPLFQSQAAFAQTEPKDYREWSVTCSNVKTCVAVSISGLNEMGVTARPRGIASDTDMGWLWIELAAGPTARPKILFSGDINASTAAPASASLRIVGRDGRVLARGVFTLIAHDSGASQLRDTDVDRFMAVAKAGQAVVYVHANGQRAQSFANLAGFVAAMRAIEAVQGRTGTQAAWIDAGKLTRDRVPAAPVTPRVQAVAFTKIGARTRIPKLVADRRTNDCNDSERLDPGGTGIEGFNLGNGRTLWAVPCGAGAYNMWSAFYLQTSPTRLEPYGFARPGQSVDEEDANSLVNVSLNPEAGQISAFAKGRGIGDCGSAQTYSWDGTNFILTDLVEMTACSGLLPEFWPVRIKSEVIPPAPKPKR</sequence>
<comment type="caution">
    <text evidence="1">The sequence shown here is derived from an EMBL/GenBank/DDBJ whole genome shotgun (WGS) entry which is preliminary data.</text>
</comment>
<dbReference type="InterPro" id="IPR009560">
    <property type="entry name" value="DUF1176"/>
</dbReference>
<evidence type="ECO:0000313" key="1">
    <source>
        <dbReference type="EMBL" id="GBF57191.1"/>
    </source>
</evidence>
<dbReference type="EMBL" id="BFBR01000002">
    <property type="protein sequence ID" value="GBF57191.1"/>
    <property type="molecule type" value="Genomic_DNA"/>
</dbReference>
<organism evidence="1 2">
    <name type="scientific">Candidatus Phycosocius bacilliformis</name>
    <dbReference type="NCBI Taxonomy" id="1445552"/>
    <lineage>
        <taxon>Bacteria</taxon>
        <taxon>Pseudomonadati</taxon>
        <taxon>Pseudomonadota</taxon>
        <taxon>Alphaproteobacteria</taxon>
        <taxon>Caulobacterales</taxon>
        <taxon>Caulobacterales incertae sedis</taxon>
        <taxon>Candidatus Phycosocius</taxon>
    </lineage>
</organism>
<dbReference type="Proteomes" id="UP000245086">
    <property type="component" value="Unassembled WGS sequence"/>
</dbReference>
<protein>
    <recommendedName>
        <fullName evidence="3">DUF1176 domain-containing protein</fullName>
    </recommendedName>
</protein>
<keyword evidence="2" id="KW-1185">Reference proteome</keyword>
<evidence type="ECO:0008006" key="3">
    <source>
        <dbReference type="Google" id="ProtNLM"/>
    </source>
</evidence>